<dbReference type="InterPro" id="IPR012340">
    <property type="entry name" value="NA-bd_OB-fold"/>
</dbReference>
<reference evidence="3 4" key="1">
    <citation type="submission" date="2019-06" db="EMBL/GenBank/DDBJ databases">
        <title>Whole genome sequence for Cellvibrionaceae sp. R142.</title>
        <authorList>
            <person name="Wang G."/>
        </authorList>
    </citation>
    <scope>NUCLEOTIDE SEQUENCE [LARGE SCALE GENOMIC DNA]</scope>
    <source>
        <strain evidence="3 4">R142</strain>
    </source>
</reference>
<protein>
    <submittedName>
        <fullName evidence="3">Uncharacterized protein</fullName>
    </submittedName>
</protein>
<dbReference type="EMBL" id="VHSG01000012">
    <property type="protein sequence ID" value="TQV78843.1"/>
    <property type="molecule type" value="Genomic_DNA"/>
</dbReference>
<dbReference type="PANTHER" id="PTHR34075:SF5">
    <property type="entry name" value="BLR3430 PROTEIN"/>
    <property type="match status" value="1"/>
</dbReference>
<evidence type="ECO:0000259" key="2">
    <source>
        <dbReference type="Pfam" id="PF12172"/>
    </source>
</evidence>
<dbReference type="Pfam" id="PF12172">
    <property type="entry name" value="zf-ChsH2"/>
    <property type="match status" value="1"/>
</dbReference>
<evidence type="ECO:0000313" key="4">
    <source>
        <dbReference type="Proteomes" id="UP000319732"/>
    </source>
</evidence>
<dbReference type="SUPFAM" id="SSF50249">
    <property type="entry name" value="Nucleic acid-binding proteins"/>
    <property type="match status" value="1"/>
</dbReference>
<dbReference type="InterPro" id="IPR002878">
    <property type="entry name" value="ChsH2_C"/>
</dbReference>
<dbReference type="PANTHER" id="PTHR34075">
    <property type="entry name" value="BLR3430 PROTEIN"/>
    <property type="match status" value="1"/>
</dbReference>
<proteinExistence type="predicted"/>
<feature type="domain" description="ChsH2 rubredoxin-like zinc ribbon" evidence="2">
    <location>
        <begin position="19"/>
        <end position="47"/>
    </location>
</feature>
<dbReference type="AlphaFoldDB" id="A0A545TNP6"/>
<dbReference type="RefSeq" id="WP_142904678.1">
    <property type="nucleotide sequence ID" value="NZ_ML660093.1"/>
</dbReference>
<accession>A0A545TNP6</accession>
<dbReference type="Proteomes" id="UP000319732">
    <property type="component" value="Unassembled WGS sequence"/>
</dbReference>
<organism evidence="3 4">
    <name type="scientific">Exilibacterium tricleocarpae</name>
    <dbReference type="NCBI Taxonomy" id="2591008"/>
    <lineage>
        <taxon>Bacteria</taxon>
        <taxon>Pseudomonadati</taxon>
        <taxon>Pseudomonadota</taxon>
        <taxon>Gammaproteobacteria</taxon>
        <taxon>Cellvibrionales</taxon>
        <taxon>Cellvibrionaceae</taxon>
        <taxon>Exilibacterium</taxon>
    </lineage>
</organism>
<dbReference type="OrthoDB" id="8662855at2"/>
<keyword evidence="4" id="KW-1185">Reference proteome</keyword>
<dbReference type="Pfam" id="PF01796">
    <property type="entry name" value="OB_ChsH2_C"/>
    <property type="match status" value="1"/>
</dbReference>
<comment type="caution">
    <text evidence="3">The sequence shown here is derived from an EMBL/GenBank/DDBJ whole genome shotgun (WGS) entry which is preliminary data.</text>
</comment>
<evidence type="ECO:0000259" key="1">
    <source>
        <dbReference type="Pfam" id="PF01796"/>
    </source>
</evidence>
<feature type="domain" description="ChsH2 C-terminal OB-fold" evidence="1">
    <location>
        <begin position="49"/>
        <end position="108"/>
    </location>
</feature>
<dbReference type="InterPro" id="IPR052513">
    <property type="entry name" value="Thioester_dehydratase-like"/>
</dbReference>
<evidence type="ECO:0000313" key="3">
    <source>
        <dbReference type="EMBL" id="TQV78843.1"/>
    </source>
</evidence>
<name>A0A545TNP6_9GAMM</name>
<dbReference type="InterPro" id="IPR022002">
    <property type="entry name" value="ChsH2_Znr"/>
</dbReference>
<sequence>MNNASGSQPATDAAQSSEVLLLQHCNECDTVQYPSREICKNCLGDALSWEPADNRGVVLATSDLHHSLITDWQSQLPWPLASVQLDCGVRVLAHNRARAGAGARVAIVAGQDPRGETLLAATALNNGVSV</sequence>
<gene>
    <name evidence="3" type="ORF">FKG94_12550</name>
</gene>